<evidence type="ECO:0008006" key="4">
    <source>
        <dbReference type="Google" id="ProtNLM"/>
    </source>
</evidence>
<dbReference type="RefSeq" id="WP_106856719.1">
    <property type="nucleotide sequence ID" value="NZ_OGTP01000017.1"/>
</dbReference>
<feature type="transmembrane region" description="Helical" evidence="1">
    <location>
        <begin position="252"/>
        <end position="273"/>
    </location>
</feature>
<accession>A0A2U3IAP6</accession>
<keyword evidence="1" id="KW-1133">Transmembrane helix</keyword>
<evidence type="ECO:0000313" key="3">
    <source>
        <dbReference type="Proteomes" id="UP000238169"/>
    </source>
</evidence>
<dbReference type="AlphaFoldDB" id="A0A2U3IAP6"/>
<keyword evidence="1" id="KW-0472">Membrane</keyword>
<feature type="transmembrane region" description="Helical" evidence="1">
    <location>
        <begin position="16"/>
        <end position="34"/>
    </location>
</feature>
<keyword evidence="3" id="KW-1185">Reference proteome</keyword>
<dbReference type="EMBL" id="OGTP01000017">
    <property type="protein sequence ID" value="SPB17195.1"/>
    <property type="molecule type" value="Genomic_DNA"/>
</dbReference>
<dbReference type="OrthoDB" id="7861768at2"/>
<feature type="transmembrane region" description="Helical" evidence="1">
    <location>
        <begin position="210"/>
        <end position="232"/>
    </location>
</feature>
<sequence>MSRIHLWKETSPVARTRFYLTSALVVALLSILVAPRPLVFPLDDPYITIHNADVLLSGVDHNYSTSALTGATSEIHLLLVAFGTLFLPSSVALFMIGMASAVFYATGLARIAFQLGASCVTAALFVALGVLCGSTPFQLLNGLETGLAMAVVTWALSFALERSRSVRLPLLCGLMPFVRPELAALSGLLMARQFWMRVRAGEHKWAIRDVLIAAGIALPFLTWTWLSIGSLIPTTANAKQLYFADQHAPWKAKAGMLIVGMLQSGLLPLAALAALAWRSRLWTPLFLYVVSFLFALWATFPGGFIHNYGRYFFVLMPVFLYLTLDYLKTSRLSGMWFVILAGWTALMLPVGMNDYYADELLTAREYVSLAKWVNTNLPPDATLLIHDAGYLSYATSFRLVDLVGLKTPRNVVYHRACTAPTEGKDRRLAVSSIAMTSGATYAVIMQDTAGFWSSLARDLESTGWHLREVRAPAIRRGYAVYALTPPADSSVACRIAGPTLTALHR</sequence>
<dbReference type="Proteomes" id="UP000238169">
    <property type="component" value="Unassembled WGS sequence"/>
</dbReference>
<protein>
    <recommendedName>
        <fullName evidence="4">Glycosyltransferase RgtA/B/C/D-like domain-containing protein</fullName>
    </recommendedName>
</protein>
<gene>
    <name evidence="2" type="ORF">NOV72_04399</name>
</gene>
<feature type="transmembrane region" description="Helical" evidence="1">
    <location>
        <begin position="285"/>
        <end position="305"/>
    </location>
</feature>
<feature type="transmembrane region" description="Helical" evidence="1">
    <location>
        <begin position="334"/>
        <end position="352"/>
    </location>
</feature>
<organism evidence="2 3">
    <name type="scientific">Caballeronia novacaledonica</name>
    <dbReference type="NCBI Taxonomy" id="1544861"/>
    <lineage>
        <taxon>Bacteria</taxon>
        <taxon>Pseudomonadati</taxon>
        <taxon>Pseudomonadota</taxon>
        <taxon>Betaproteobacteria</taxon>
        <taxon>Burkholderiales</taxon>
        <taxon>Burkholderiaceae</taxon>
        <taxon>Caballeronia</taxon>
    </lineage>
</organism>
<keyword evidence="1" id="KW-0812">Transmembrane</keyword>
<evidence type="ECO:0000313" key="2">
    <source>
        <dbReference type="EMBL" id="SPB17195.1"/>
    </source>
</evidence>
<evidence type="ECO:0000256" key="1">
    <source>
        <dbReference type="SAM" id="Phobius"/>
    </source>
</evidence>
<feature type="transmembrane region" description="Helical" evidence="1">
    <location>
        <begin position="77"/>
        <end position="105"/>
    </location>
</feature>
<name>A0A2U3IAP6_9BURK</name>
<feature type="transmembrane region" description="Helical" evidence="1">
    <location>
        <begin position="166"/>
        <end position="189"/>
    </location>
</feature>
<reference evidence="3" key="1">
    <citation type="submission" date="2018-01" db="EMBL/GenBank/DDBJ databases">
        <authorList>
            <person name="Peeters C."/>
        </authorList>
    </citation>
    <scope>NUCLEOTIDE SEQUENCE [LARGE SCALE GENOMIC DNA]</scope>
</reference>
<feature type="transmembrane region" description="Helical" evidence="1">
    <location>
        <begin position="111"/>
        <end position="132"/>
    </location>
</feature>
<proteinExistence type="predicted"/>